<dbReference type="Pfam" id="PF11751">
    <property type="entry name" value="PorP_SprF"/>
    <property type="match status" value="1"/>
</dbReference>
<evidence type="ECO:0000313" key="1">
    <source>
        <dbReference type="EMBL" id="PRX57221.1"/>
    </source>
</evidence>
<comment type="caution">
    <text evidence="1">The sequence shown here is derived from an EMBL/GenBank/DDBJ whole genome shotgun (WGS) entry which is preliminary data.</text>
</comment>
<keyword evidence="2" id="KW-1185">Reference proteome</keyword>
<proteinExistence type="predicted"/>
<sequence>MDANPKRTTLISSLVRISKECKWPFLVAMMIFGNLMGQQNPQFSQYLQNPFVINPAMTGVEDYIDLTAAYRNQWTGFDGAPRTATFSFNASLHLLKAQLQRKEGESHQGIGAFIYTDDTGPIKQSGFYGSYAYHLKVSSDWFVSMGAFVGANQFRYDASDAILLQNPNDILVNSFSDFNFDMSLGLYAYSEYLFLGVGANQIFDNEIPYDVDNGILTTDGRLQRNFNFLVGSRINLSTDWQIVPSALIKTVSNAPLQWDLGTKLVYDNKLWGGIAYRNQDAVVGFFGLRFSKNFLVSYSYDWSMTEFSGQQSGTHEVILGYRFDFGEQKCACPKYSL</sequence>
<dbReference type="RefSeq" id="WP_106144127.1">
    <property type="nucleotide sequence ID" value="NZ_PVYX01000001.1"/>
</dbReference>
<dbReference type="OrthoDB" id="891773at2"/>
<dbReference type="InterPro" id="IPR019861">
    <property type="entry name" value="PorP/SprF_Bacteroidetes"/>
</dbReference>
<dbReference type="Proteomes" id="UP000237640">
    <property type="component" value="Unassembled WGS sequence"/>
</dbReference>
<dbReference type="NCBIfam" id="TIGR03519">
    <property type="entry name" value="T9SS_PorP_fam"/>
    <property type="match status" value="1"/>
</dbReference>
<dbReference type="EMBL" id="PVYX01000001">
    <property type="protein sequence ID" value="PRX57221.1"/>
    <property type="molecule type" value="Genomic_DNA"/>
</dbReference>
<name>A0A2T0MI20_9FLAO</name>
<accession>A0A2T0MI20</accession>
<protein>
    <submittedName>
        <fullName evidence="1">Type IX secretion system PorP/SprF family membrane protein</fullName>
    </submittedName>
</protein>
<organism evidence="1 2">
    <name type="scientific">Flagellimonas meridianipacifica</name>
    <dbReference type="NCBI Taxonomy" id="1080225"/>
    <lineage>
        <taxon>Bacteria</taxon>
        <taxon>Pseudomonadati</taxon>
        <taxon>Bacteroidota</taxon>
        <taxon>Flavobacteriia</taxon>
        <taxon>Flavobacteriales</taxon>
        <taxon>Flavobacteriaceae</taxon>
        <taxon>Flagellimonas</taxon>
    </lineage>
</organism>
<dbReference type="AlphaFoldDB" id="A0A2T0MI20"/>
<gene>
    <name evidence="1" type="ORF">CLV81_1224</name>
</gene>
<reference evidence="1 2" key="1">
    <citation type="submission" date="2018-03" db="EMBL/GenBank/DDBJ databases">
        <title>Genomic Encyclopedia of Archaeal and Bacterial Type Strains, Phase II (KMG-II): from individual species to whole genera.</title>
        <authorList>
            <person name="Goeker M."/>
        </authorList>
    </citation>
    <scope>NUCLEOTIDE SEQUENCE [LARGE SCALE GENOMIC DNA]</scope>
    <source>
        <strain evidence="1 2">DSM 25027</strain>
    </source>
</reference>
<evidence type="ECO:0000313" key="2">
    <source>
        <dbReference type="Proteomes" id="UP000237640"/>
    </source>
</evidence>